<evidence type="ECO:0000256" key="1">
    <source>
        <dbReference type="SAM" id="MobiDB-lite"/>
    </source>
</evidence>
<protein>
    <recommendedName>
        <fullName evidence="5">Lipoprotein</fullName>
    </recommendedName>
</protein>
<dbReference type="RefSeq" id="WP_163286530.1">
    <property type="nucleotide sequence ID" value="NZ_JAAGVY010000039.1"/>
</dbReference>
<dbReference type="EMBL" id="JAAGVY010000039">
    <property type="protein sequence ID" value="NEN25078.1"/>
    <property type="molecule type" value="Genomic_DNA"/>
</dbReference>
<evidence type="ECO:0000313" key="3">
    <source>
        <dbReference type="EMBL" id="NEN25078.1"/>
    </source>
</evidence>
<organism evidence="3 4">
    <name type="scientific">Cryomorpha ignava</name>
    <dbReference type="NCBI Taxonomy" id="101383"/>
    <lineage>
        <taxon>Bacteria</taxon>
        <taxon>Pseudomonadati</taxon>
        <taxon>Bacteroidota</taxon>
        <taxon>Flavobacteriia</taxon>
        <taxon>Flavobacteriales</taxon>
        <taxon>Cryomorphaceae</taxon>
        <taxon>Cryomorpha</taxon>
    </lineage>
</organism>
<reference evidence="3 4" key="1">
    <citation type="submission" date="2020-02" db="EMBL/GenBank/DDBJ databases">
        <title>Out from the shadows clarifying the taxonomy of the family Cryomorphaceae and related taxa by utilizing the GTDB taxonomic framework.</title>
        <authorList>
            <person name="Bowman J.P."/>
        </authorList>
    </citation>
    <scope>NUCLEOTIDE SEQUENCE [LARGE SCALE GENOMIC DNA]</scope>
    <source>
        <strain evidence="3 4">QSSC 1-22</strain>
    </source>
</reference>
<evidence type="ECO:0000313" key="4">
    <source>
        <dbReference type="Proteomes" id="UP000486602"/>
    </source>
</evidence>
<feature type="compositionally biased region" description="Basic and acidic residues" evidence="1">
    <location>
        <begin position="106"/>
        <end position="122"/>
    </location>
</feature>
<feature type="region of interest" description="Disordered" evidence="1">
    <location>
        <begin position="104"/>
        <end position="124"/>
    </location>
</feature>
<sequence length="163" mass="18742">MKQKHFKILSLLGLVLLLAACGGRNENRKMVEASAIHEQILDKHDSIYSVLQEQEQRVEKKLGKLSANDPDRVAYESMMRSINRSYNLLASWMEGVADFPGSKHIHNSDSPHKHDPEKERTMKGMSDQEILDLQKAYKTRLDEVGLKIKELITTMDMYTKDEN</sequence>
<proteinExistence type="predicted"/>
<feature type="chain" id="PRO_5029485444" description="Lipoprotein" evidence="2">
    <location>
        <begin position="20"/>
        <end position="163"/>
    </location>
</feature>
<dbReference type="PROSITE" id="PS51257">
    <property type="entry name" value="PROKAR_LIPOPROTEIN"/>
    <property type="match status" value="1"/>
</dbReference>
<evidence type="ECO:0000256" key="2">
    <source>
        <dbReference type="SAM" id="SignalP"/>
    </source>
</evidence>
<keyword evidence="2" id="KW-0732">Signal</keyword>
<dbReference type="AlphaFoldDB" id="A0A7K3WU48"/>
<feature type="signal peptide" evidence="2">
    <location>
        <begin position="1"/>
        <end position="19"/>
    </location>
</feature>
<dbReference type="Proteomes" id="UP000486602">
    <property type="component" value="Unassembled WGS sequence"/>
</dbReference>
<comment type="caution">
    <text evidence="3">The sequence shown here is derived from an EMBL/GenBank/DDBJ whole genome shotgun (WGS) entry which is preliminary data.</text>
</comment>
<accession>A0A7K3WU48</accession>
<keyword evidence="4" id="KW-1185">Reference proteome</keyword>
<evidence type="ECO:0008006" key="5">
    <source>
        <dbReference type="Google" id="ProtNLM"/>
    </source>
</evidence>
<name>A0A7K3WU48_9FLAO</name>
<gene>
    <name evidence="3" type="ORF">G3O08_16380</name>
</gene>